<protein>
    <submittedName>
        <fullName evidence="3">Uncharacterized protein</fullName>
    </submittedName>
</protein>
<dbReference type="PANTHER" id="PTHR48050:SF13">
    <property type="entry name" value="STEROL 3-BETA-GLUCOSYLTRANSFERASE UGT80A2"/>
    <property type="match status" value="1"/>
</dbReference>
<name>X1R181_9ZZZZ</name>
<evidence type="ECO:0000256" key="2">
    <source>
        <dbReference type="SAM" id="Phobius"/>
    </source>
</evidence>
<organism evidence="3">
    <name type="scientific">marine sediment metagenome</name>
    <dbReference type="NCBI Taxonomy" id="412755"/>
    <lineage>
        <taxon>unclassified sequences</taxon>
        <taxon>metagenomes</taxon>
        <taxon>ecological metagenomes</taxon>
    </lineage>
</organism>
<sequence>LKNLGPHLNLLTYDLLQFIMWVAFGSIRDRWRKERLGLPKGPIFRRIEKQQIPILAAYSSYVVPKPVDWPEQAWVTGYWYKKLGYSLVGNTGFSRPRKHGRPAFSATSNTGPQR</sequence>
<feature type="region of interest" description="Disordered" evidence="1">
    <location>
        <begin position="92"/>
        <end position="114"/>
    </location>
</feature>
<dbReference type="InterPro" id="IPR050426">
    <property type="entry name" value="Glycosyltransferase_28"/>
</dbReference>
<feature type="non-terminal residue" evidence="3">
    <location>
        <position position="1"/>
    </location>
</feature>
<dbReference type="Gene3D" id="3.40.50.2000">
    <property type="entry name" value="Glycogen Phosphorylase B"/>
    <property type="match status" value="1"/>
</dbReference>
<comment type="caution">
    <text evidence="3">The sequence shown here is derived from an EMBL/GenBank/DDBJ whole genome shotgun (WGS) entry which is preliminary data.</text>
</comment>
<keyword evidence="2" id="KW-0812">Transmembrane</keyword>
<feature type="compositionally biased region" description="Polar residues" evidence="1">
    <location>
        <begin position="105"/>
        <end position="114"/>
    </location>
</feature>
<dbReference type="AlphaFoldDB" id="X1R181"/>
<accession>X1R181</accession>
<evidence type="ECO:0000313" key="3">
    <source>
        <dbReference type="EMBL" id="GAI49309.1"/>
    </source>
</evidence>
<keyword evidence="2" id="KW-0472">Membrane</keyword>
<evidence type="ECO:0000256" key="1">
    <source>
        <dbReference type="SAM" id="MobiDB-lite"/>
    </source>
</evidence>
<proteinExistence type="predicted"/>
<feature type="transmembrane region" description="Helical" evidence="2">
    <location>
        <begin position="6"/>
        <end position="27"/>
    </location>
</feature>
<gene>
    <name evidence="3" type="ORF">S06H3_56008</name>
</gene>
<dbReference type="SUPFAM" id="SSF53756">
    <property type="entry name" value="UDP-Glycosyltransferase/glycogen phosphorylase"/>
    <property type="match status" value="1"/>
</dbReference>
<keyword evidence="2" id="KW-1133">Transmembrane helix</keyword>
<dbReference type="PANTHER" id="PTHR48050">
    <property type="entry name" value="STEROL 3-BETA-GLUCOSYLTRANSFERASE"/>
    <property type="match status" value="1"/>
</dbReference>
<dbReference type="EMBL" id="BARV01035984">
    <property type="protein sequence ID" value="GAI49309.1"/>
    <property type="molecule type" value="Genomic_DNA"/>
</dbReference>
<reference evidence="3" key="1">
    <citation type="journal article" date="2014" name="Front. Microbiol.">
        <title>High frequency of phylogenetically diverse reductive dehalogenase-homologous genes in deep subseafloor sedimentary metagenomes.</title>
        <authorList>
            <person name="Kawai M."/>
            <person name="Futagami T."/>
            <person name="Toyoda A."/>
            <person name="Takaki Y."/>
            <person name="Nishi S."/>
            <person name="Hori S."/>
            <person name="Arai W."/>
            <person name="Tsubouchi T."/>
            <person name="Morono Y."/>
            <person name="Uchiyama I."/>
            <person name="Ito T."/>
            <person name="Fujiyama A."/>
            <person name="Inagaki F."/>
            <person name="Takami H."/>
        </authorList>
    </citation>
    <scope>NUCLEOTIDE SEQUENCE</scope>
    <source>
        <strain evidence="3">Expedition CK06-06</strain>
    </source>
</reference>